<sequence>MKTLTKLAQSALLLMTFALGACASSGPYVAAGNADDTGHYSTKLAENRYRVVYNSDSRSDLNRTKDYALLRAAELTLREGYTWFEVIDRSTVSEARTSHSPHSGVSYERAYRVERSCGLLGCTKSVRPTTTTGMHIDTRSERTTHSHALEVLMGNGEIPQKGGNYYNASEVAKTIWNRI</sequence>
<dbReference type="PROSITE" id="PS51257">
    <property type="entry name" value="PROKAR_LIPOPROTEIN"/>
    <property type="match status" value="1"/>
</dbReference>
<dbReference type="AlphaFoldDB" id="A0A193LI42"/>
<dbReference type="KEGG" id="woc:BA177_13685"/>
<evidence type="ECO:0000313" key="3">
    <source>
        <dbReference type="Proteomes" id="UP000092695"/>
    </source>
</evidence>
<feature type="signal peptide" evidence="1">
    <location>
        <begin position="1"/>
        <end position="23"/>
    </location>
</feature>
<evidence type="ECO:0000313" key="2">
    <source>
        <dbReference type="EMBL" id="ANO52108.1"/>
    </source>
</evidence>
<gene>
    <name evidence="2" type="ORF">BA177_13685</name>
</gene>
<dbReference type="RefSeq" id="WP_068617114.1">
    <property type="nucleotide sequence ID" value="NZ_CP016268.1"/>
</dbReference>
<dbReference type="STRING" id="1548547.BA177_13685"/>
<keyword evidence="3" id="KW-1185">Reference proteome</keyword>
<dbReference type="Proteomes" id="UP000092695">
    <property type="component" value="Chromosome"/>
</dbReference>
<dbReference type="NCBIfam" id="NF047637">
    <property type="entry name" value="lipo_CC0125"/>
    <property type="match status" value="1"/>
</dbReference>
<reference evidence="2 3" key="1">
    <citation type="submission" date="2016-06" db="EMBL/GenBank/DDBJ databases">
        <title>Complete genome sequence of a deep-branching marine Gamma Proteobacterium Woeseia oceani type strain XK5.</title>
        <authorList>
            <person name="Mu D."/>
            <person name="Du Z."/>
        </authorList>
    </citation>
    <scope>NUCLEOTIDE SEQUENCE [LARGE SCALE GENOMIC DNA]</scope>
    <source>
        <strain evidence="2 3">XK5</strain>
    </source>
</reference>
<proteinExistence type="predicted"/>
<keyword evidence="1" id="KW-0732">Signal</keyword>
<name>A0A193LI42_9GAMM</name>
<accession>A0A193LI42</accession>
<feature type="chain" id="PRO_5008260255" description="Lipoprotein" evidence="1">
    <location>
        <begin position="24"/>
        <end position="179"/>
    </location>
</feature>
<protein>
    <recommendedName>
        <fullName evidence="4">Lipoprotein</fullName>
    </recommendedName>
</protein>
<evidence type="ECO:0000256" key="1">
    <source>
        <dbReference type="SAM" id="SignalP"/>
    </source>
</evidence>
<dbReference type="OrthoDB" id="7172943at2"/>
<dbReference type="EMBL" id="CP016268">
    <property type="protein sequence ID" value="ANO52108.1"/>
    <property type="molecule type" value="Genomic_DNA"/>
</dbReference>
<organism evidence="2 3">
    <name type="scientific">Woeseia oceani</name>
    <dbReference type="NCBI Taxonomy" id="1548547"/>
    <lineage>
        <taxon>Bacteria</taxon>
        <taxon>Pseudomonadati</taxon>
        <taxon>Pseudomonadota</taxon>
        <taxon>Gammaproteobacteria</taxon>
        <taxon>Woeseiales</taxon>
        <taxon>Woeseiaceae</taxon>
        <taxon>Woeseia</taxon>
    </lineage>
</organism>
<evidence type="ECO:0008006" key="4">
    <source>
        <dbReference type="Google" id="ProtNLM"/>
    </source>
</evidence>